<dbReference type="PROSITE" id="PS00194">
    <property type="entry name" value="THIOREDOXIN_1"/>
    <property type="match status" value="1"/>
</dbReference>
<dbReference type="GO" id="GO:0030313">
    <property type="term" value="C:cell envelope"/>
    <property type="evidence" value="ECO:0007669"/>
    <property type="project" value="UniProtKB-SubCell"/>
</dbReference>
<dbReference type="RefSeq" id="WP_015105395.1">
    <property type="nucleotide sequence ID" value="NC_019673.1"/>
</dbReference>
<dbReference type="AlphaFoldDB" id="K0KFJ0"/>
<dbReference type="STRING" id="1179773.BN6_80700"/>
<dbReference type="GO" id="GO:0017004">
    <property type="term" value="P:cytochrome complex assembly"/>
    <property type="evidence" value="ECO:0007669"/>
    <property type="project" value="UniProtKB-KW"/>
</dbReference>
<feature type="domain" description="Thioredoxin" evidence="7">
    <location>
        <begin position="45"/>
        <end position="192"/>
    </location>
</feature>
<evidence type="ECO:0000256" key="1">
    <source>
        <dbReference type="ARBA" id="ARBA00004196"/>
    </source>
</evidence>
<dbReference type="Proteomes" id="UP000006281">
    <property type="component" value="Chromosome"/>
</dbReference>
<organism evidence="8 9">
    <name type="scientific">Saccharothrix espanaensis (strain ATCC 51144 / DSM 44229 / JCM 9112 / NBRC 15066 / NRRL 15764)</name>
    <dbReference type="NCBI Taxonomy" id="1179773"/>
    <lineage>
        <taxon>Bacteria</taxon>
        <taxon>Bacillati</taxon>
        <taxon>Actinomycetota</taxon>
        <taxon>Actinomycetes</taxon>
        <taxon>Pseudonocardiales</taxon>
        <taxon>Pseudonocardiaceae</taxon>
        <taxon>Saccharothrix</taxon>
    </lineage>
</organism>
<sequence>MKRLAAALSALSLLLVATACATGDDAVVTGSDFQFVAPDGQVRIRYDGDQRKAVRVLSGPDVREDGRTVSLADYAGKVVVVNIWGSWCGPCRTESPELQKVQDETGSLGVQVVGIAVKESSAEQPRDFMRDRDLSYPSIYDESGRTLLAFKGLPPNTVPSTIVLDKQHRVAAVFLETLIATDLVPLVKELAAEA</sequence>
<keyword evidence="9" id="KW-1185">Reference proteome</keyword>
<dbReference type="InterPro" id="IPR036249">
    <property type="entry name" value="Thioredoxin-like_sf"/>
</dbReference>
<dbReference type="PANTHER" id="PTHR42852:SF6">
    <property type="entry name" value="THIOL:DISULFIDE INTERCHANGE PROTEIN DSBE"/>
    <property type="match status" value="1"/>
</dbReference>
<dbReference type="Gene3D" id="3.40.30.10">
    <property type="entry name" value="Glutaredoxin"/>
    <property type="match status" value="1"/>
</dbReference>
<name>K0KFJ0_SACES</name>
<dbReference type="SUPFAM" id="SSF52833">
    <property type="entry name" value="Thioredoxin-like"/>
    <property type="match status" value="1"/>
</dbReference>
<keyword evidence="2" id="KW-0201">Cytochrome c-type biogenesis</keyword>
<accession>K0KFJ0</accession>
<dbReference type="EMBL" id="HE804045">
    <property type="protein sequence ID" value="CCH35288.1"/>
    <property type="molecule type" value="Genomic_DNA"/>
</dbReference>
<keyword evidence="3" id="KW-0812">Transmembrane</keyword>
<dbReference type="PROSITE" id="PS51257">
    <property type="entry name" value="PROKAR_LIPOPROTEIN"/>
    <property type="match status" value="1"/>
</dbReference>
<dbReference type="KEGG" id="sesp:BN6_80700"/>
<keyword evidence="4" id="KW-1015">Disulfide bond</keyword>
<keyword evidence="3" id="KW-0735">Signal-anchor</keyword>
<dbReference type="OrthoDB" id="9796554at2"/>
<dbReference type="InterPro" id="IPR013740">
    <property type="entry name" value="Redoxin"/>
</dbReference>
<dbReference type="InterPro" id="IPR013766">
    <property type="entry name" value="Thioredoxin_domain"/>
</dbReference>
<feature type="chain" id="PRO_5003834272" evidence="6">
    <location>
        <begin position="22"/>
        <end position="194"/>
    </location>
</feature>
<evidence type="ECO:0000259" key="7">
    <source>
        <dbReference type="PROSITE" id="PS51352"/>
    </source>
</evidence>
<dbReference type="PATRIC" id="fig|1179773.3.peg.8146"/>
<evidence type="ECO:0000256" key="5">
    <source>
        <dbReference type="ARBA" id="ARBA00023284"/>
    </source>
</evidence>
<feature type="signal peptide" evidence="6">
    <location>
        <begin position="1"/>
        <end position="21"/>
    </location>
</feature>
<dbReference type="Pfam" id="PF08534">
    <property type="entry name" value="Redoxin"/>
    <property type="match status" value="1"/>
</dbReference>
<comment type="subcellular location">
    <subcellularLocation>
        <location evidence="1">Cell envelope</location>
    </subcellularLocation>
</comment>
<evidence type="ECO:0000256" key="6">
    <source>
        <dbReference type="SAM" id="SignalP"/>
    </source>
</evidence>
<protein>
    <submittedName>
        <fullName evidence="8">Alkyl hydroperoxide reductase/ thiol specific antioxidant/ Mal allergen</fullName>
    </submittedName>
</protein>
<dbReference type="PROSITE" id="PS51352">
    <property type="entry name" value="THIOREDOXIN_2"/>
    <property type="match status" value="1"/>
</dbReference>
<dbReference type="eggNOG" id="COG0526">
    <property type="taxonomic scope" value="Bacteria"/>
</dbReference>
<dbReference type="GO" id="GO:0016491">
    <property type="term" value="F:oxidoreductase activity"/>
    <property type="evidence" value="ECO:0007669"/>
    <property type="project" value="InterPro"/>
</dbReference>
<evidence type="ECO:0000256" key="4">
    <source>
        <dbReference type="ARBA" id="ARBA00023157"/>
    </source>
</evidence>
<dbReference type="InterPro" id="IPR017937">
    <property type="entry name" value="Thioredoxin_CS"/>
</dbReference>
<gene>
    <name evidence="8" type="ordered locus">BN6_80700</name>
</gene>
<dbReference type="HOGENOM" id="CLU_042529_11_1_11"/>
<dbReference type="PANTHER" id="PTHR42852">
    <property type="entry name" value="THIOL:DISULFIDE INTERCHANGE PROTEIN DSBE"/>
    <property type="match status" value="1"/>
</dbReference>
<keyword evidence="5" id="KW-0676">Redox-active center</keyword>
<dbReference type="CDD" id="cd02966">
    <property type="entry name" value="TlpA_like_family"/>
    <property type="match status" value="1"/>
</dbReference>
<evidence type="ECO:0000313" key="8">
    <source>
        <dbReference type="EMBL" id="CCH35288.1"/>
    </source>
</evidence>
<keyword evidence="6" id="KW-0732">Signal</keyword>
<evidence type="ECO:0000313" key="9">
    <source>
        <dbReference type="Proteomes" id="UP000006281"/>
    </source>
</evidence>
<reference evidence="8 9" key="1">
    <citation type="journal article" date="2012" name="BMC Genomics">
        <title>Complete genome sequence of Saccharothrix espanaensis DSM 44229T and comparison to the other completely sequenced Pseudonocardiaceae.</title>
        <authorList>
            <person name="Strobel T."/>
            <person name="Al-Dilaimi A."/>
            <person name="Blom J."/>
            <person name="Gessner A."/>
            <person name="Kalinowski J."/>
            <person name="Luzhetska M."/>
            <person name="Puhler A."/>
            <person name="Szczepanowski R."/>
            <person name="Bechthold A."/>
            <person name="Ruckert C."/>
        </authorList>
    </citation>
    <scope>NUCLEOTIDE SEQUENCE [LARGE SCALE GENOMIC DNA]</scope>
    <source>
        <strain evidence="9">ATCC 51144 / DSM 44229 / JCM 9112 / NBRC 15066 / NRRL 15764</strain>
    </source>
</reference>
<dbReference type="BioCyc" id="SESP1179773:BN6_RS39055-MONOMER"/>
<evidence type="ECO:0000256" key="3">
    <source>
        <dbReference type="ARBA" id="ARBA00022968"/>
    </source>
</evidence>
<dbReference type="InterPro" id="IPR050553">
    <property type="entry name" value="Thioredoxin_ResA/DsbE_sf"/>
</dbReference>
<proteinExistence type="predicted"/>
<evidence type="ECO:0000256" key="2">
    <source>
        <dbReference type="ARBA" id="ARBA00022748"/>
    </source>
</evidence>